<dbReference type="AlphaFoldDB" id="A0AAP1EXN5"/>
<proteinExistence type="predicted"/>
<organism evidence="1 2">
    <name type="scientific">Xanthomonas oryzae</name>
    <dbReference type="NCBI Taxonomy" id="347"/>
    <lineage>
        <taxon>Bacteria</taxon>
        <taxon>Pseudomonadati</taxon>
        <taxon>Pseudomonadota</taxon>
        <taxon>Gammaproteobacteria</taxon>
        <taxon>Lysobacterales</taxon>
        <taxon>Lysobacteraceae</taxon>
        <taxon>Xanthomonas</taxon>
    </lineage>
</organism>
<sequence>MRPDDGAVDHCVFVVGVFGQGLEHPLPDAGPTPAAMSQMNNAEIPEAFREISPGNTGSIAIQHGIDKEPIVFSGHTDVAGSAGKQVADAIPLIVSQGVATCHCRKGAEKGQQASPIRSIVDTP</sequence>
<comment type="caution">
    <text evidence="1">The sequence shown here is derived from an EMBL/GenBank/DDBJ whole genome shotgun (WGS) entry which is preliminary data.</text>
</comment>
<dbReference type="EMBL" id="LHUJ01000273">
    <property type="protein sequence ID" value="KOR42034.1"/>
    <property type="molecule type" value="Genomic_DNA"/>
</dbReference>
<dbReference type="Proteomes" id="UP000036790">
    <property type="component" value="Unassembled WGS sequence"/>
</dbReference>
<evidence type="ECO:0000313" key="2">
    <source>
        <dbReference type="Proteomes" id="UP000036790"/>
    </source>
</evidence>
<reference evidence="1 2" key="2">
    <citation type="submission" date="2015-09" db="EMBL/GenBank/DDBJ databases">
        <title>Draft genome sequence of Xanthomonas oryzae pv. USA str. X11-5A.</title>
        <authorList>
            <person name="Knight B.M."/>
            <person name="Roberts D.P."/>
            <person name="Lin D."/>
            <person name="Hari K."/>
            <person name="Fletcher J."/>
            <person name="Melcher U."/>
            <person name="Blagden T."/>
            <person name="Winegar R.A."/>
        </authorList>
    </citation>
    <scope>NUCLEOTIDE SEQUENCE [LARGE SCALE GENOMIC DNA]</scope>
    <source>
        <strain evidence="1 2">X11-5A</strain>
    </source>
</reference>
<gene>
    <name evidence="1" type="ORF">ADT25_16115</name>
</gene>
<accession>A0AAP1EXN5</accession>
<reference evidence="1 2" key="1">
    <citation type="submission" date="2015-07" db="EMBL/GenBank/DDBJ databases">
        <authorList>
            <consortium name="Consortium for Microbial Forensics and Genomics (microFORGE)"/>
            <person name="Knight B.M."/>
            <person name="Roberts D.P."/>
            <person name="Lin D."/>
            <person name="Hari K."/>
            <person name="Fletcher J."/>
            <person name="Melcher U."/>
            <person name="Blagden T."/>
            <person name="Winegar R.A."/>
        </authorList>
    </citation>
    <scope>NUCLEOTIDE SEQUENCE [LARGE SCALE GENOMIC DNA]</scope>
    <source>
        <strain evidence="1 2">X11-5A</strain>
    </source>
</reference>
<name>A0AAP1EXN5_9XANT</name>
<evidence type="ECO:0000313" key="1">
    <source>
        <dbReference type="EMBL" id="KOR42034.1"/>
    </source>
</evidence>
<protein>
    <submittedName>
        <fullName evidence="1">Uncharacterized protein</fullName>
    </submittedName>
</protein>